<evidence type="ECO:0000256" key="7">
    <source>
        <dbReference type="SAM" id="MobiDB-lite"/>
    </source>
</evidence>
<evidence type="ECO:0000256" key="4">
    <source>
        <dbReference type="ARBA" id="ARBA00023125"/>
    </source>
</evidence>
<proteinExistence type="predicted"/>
<dbReference type="RefSeq" id="XP_019529589.3">
    <property type="nucleotide sequence ID" value="XM_019674044.3"/>
</dbReference>
<feature type="domain" description="THAP-type" evidence="8">
    <location>
        <begin position="1"/>
        <end position="82"/>
    </location>
</feature>
<dbReference type="SMART" id="SM00980">
    <property type="entry name" value="THAP"/>
    <property type="match status" value="1"/>
</dbReference>
<evidence type="ECO:0000313" key="9">
    <source>
        <dbReference type="EnsemblMetazoa" id="AALFPA23_007873.P10535"/>
    </source>
</evidence>
<sequence length="393" mass="44354">MNRSKKYCCYRDCNVNSQTHPELTLFQFPKSDVRAAKWCELGCVDPADIRLQFMCELHFSRIYMCFSSRRKMLLSTAIPYAYGEPIRDQEEVQSSSSMLENEDISIEEHLDESVIDDDDDVATEIVYIHPEEEDPIQTDELIEPLFSKKRSASTDTQVYTKIIKVEKMPPISHSMLVSSSSSCTTPLTDDALKPITPPKGTILRKVKLKKRPVAPKTFTNRTIKPCSAAQSTTVEATPAAEPTVSSSPEKKAPSTNADSDASPDEEHPKETHSSSKQAIEPVASTSHITVVKTDPVASKSVKKEDKPPLEEKSTSPVKKDEPIYEFIFKGEEYVQLPKAKYYGEQKELQKRLERCESEKAQMQKKLEYYRRTIGELKKLLANVGDDDNDESAE</sequence>
<dbReference type="InterPro" id="IPR006612">
    <property type="entry name" value="THAP_Znf"/>
</dbReference>
<protein>
    <recommendedName>
        <fullName evidence="8">THAP-type domain-containing protein</fullName>
    </recommendedName>
</protein>
<evidence type="ECO:0000259" key="8">
    <source>
        <dbReference type="PROSITE" id="PS50950"/>
    </source>
</evidence>
<feature type="compositionally biased region" description="Low complexity" evidence="7">
    <location>
        <begin position="232"/>
        <end position="244"/>
    </location>
</feature>
<keyword evidence="6" id="KW-0175">Coiled coil</keyword>
<dbReference type="Pfam" id="PF05485">
    <property type="entry name" value="THAP"/>
    <property type="match status" value="1"/>
</dbReference>
<feature type="compositionally biased region" description="Basic and acidic residues" evidence="7">
    <location>
        <begin position="301"/>
        <end position="317"/>
    </location>
</feature>
<evidence type="ECO:0000256" key="5">
    <source>
        <dbReference type="PROSITE-ProRule" id="PRU00309"/>
    </source>
</evidence>
<dbReference type="GeneID" id="109401472"/>
<feature type="compositionally biased region" description="Basic and acidic residues" evidence="7">
    <location>
        <begin position="264"/>
        <end position="273"/>
    </location>
</feature>
<name>A0ABM1YCG0_AEDAL</name>
<keyword evidence="10" id="KW-1185">Reference proteome</keyword>
<evidence type="ECO:0000256" key="1">
    <source>
        <dbReference type="ARBA" id="ARBA00022723"/>
    </source>
</evidence>
<reference evidence="9" key="2">
    <citation type="submission" date="2025-05" db="UniProtKB">
        <authorList>
            <consortium name="EnsemblMetazoa"/>
        </authorList>
    </citation>
    <scope>IDENTIFICATION</scope>
    <source>
        <strain evidence="9">Foshan</strain>
    </source>
</reference>
<dbReference type="Proteomes" id="UP000069940">
    <property type="component" value="Unassembled WGS sequence"/>
</dbReference>
<evidence type="ECO:0000256" key="2">
    <source>
        <dbReference type="ARBA" id="ARBA00022771"/>
    </source>
</evidence>
<evidence type="ECO:0000256" key="6">
    <source>
        <dbReference type="SAM" id="Coils"/>
    </source>
</evidence>
<keyword evidence="3" id="KW-0862">Zinc</keyword>
<accession>A0ABM1YCG0</accession>
<dbReference type="PROSITE" id="PS50950">
    <property type="entry name" value="ZF_THAP"/>
    <property type="match status" value="1"/>
</dbReference>
<feature type="coiled-coil region" evidence="6">
    <location>
        <begin position="338"/>
        <end position="372"/>
    </location>
</feature>
<reference evidence="10" key="1">
    <citation type="journal article" date="2015" name="Proc. Natl. Acad. Sci. U.S.A.">
        <title>Genome sequence of the Asian Tiger mosquito, Aedes albopictus, reveals insights into its biology, genetics, and evolution.</title>
        <authorList>
            <person name="Chen X.G."/>
            <person name="Jiang X."/>
            <person name="Gu J."/>
            <person name="Xu M."/>
            <person name="Wu Y."/>
            <person name="Deng Y."/>
            <person name="Zhang C."/>
            <person name="Bonizzoni M."/>
            <person name="Dermauw W."/>
            <person name="Vontas J."/>
            <person name="Armbruster P."/>
            <person name="Huang X."/>
            <person name="Yang Y."/>
            <person name="Zhang H."/>
            <person name="He W."/>
            <person name="Peng H."/>
            <person name="Liu Y."/>
            <person name="Wu K."/>
            <person name="Chen J."/>
            <person name="Lirakis M."/>
            <person name="Topalis P."/>
            <person name="Van Leeuwen T."/>
            <person name="Hall A.B."/>
            <person name="Jiang X."/>
            <person name="Thorpe C."/>
            <person name="Mueller R.L."/>
            <person name="Sun C."/>
            <person name="Waterhouse R.M."/>
            <person name="Yan G."/>
            <person name="Tu Z.J."/>
            <person name="Fang X."/>
            <person name="James A.A."/>
        </authorList>
    </citation>
    <scope>NUCLEOTIDE SEQUENCE [LARGE SCALE GENOMIC DNA]</scope>
    <source>
        <strain evidence="10">Foshan</strain>
    </source>
</reference>
<feature type="region of interest" description="Disordered" evidence="7">
    <location>
        <begin position="213"/>
        <end position="317"/>
    </location>
</feature>
<evidence type="ECO:0000313" key="10">
    <source>
        <dbReference type="Proteomes" id="UP000069940"/>
    </source>
</evidence>
<dbReference type="SUPFAM" id="SSF57716">
    <property type="entry name" value="Glucocorticoid receptor-like (DNA-binding domain)"/>
    <property type="match status" value="1"/>
</dbReference>
<keyword evidence="1" id="KW-0479">Metal-binding</keyword>
<evidence type="ECO:0000256" key="3">
    <source>
        <dbReference type="ARBA" id="ARBA00022833"/>
    </source>
</evidence>
<keyword evidence="2 5" id="KW-0863">Zinc-finger</keyword>
<keyword evidence="4 5" id="KW-0238">DNA-binding</keyword>
<dbReference type="EnsemblMetazoa" id="AALFPA23_007873.R10535">
    <property type="protein sequence ID" value="AALFPA23_007873.P10535"/>
    <property type="gene ID" value="AALFPA23_007873"/>
</dbReference>
<organism evidence="9 10">
    <name type="scientific">Aedes albopictus</name>
    <name type="common">Asian tiger mosquito</name>
    <name type="synonym">Stegomyia albopicta</name>
    <dbReference type="NCBI Taxonomy" id="7160"/>
    <lineage>
        <taxon>Eukaryota</taxon>
        <taxon>Metazoa</taxon>
        <taxon>Ecdysozoa</taxon>
        <taxon>Arthropoda</taxon>
        <taxon>Hexapoda</taxon>
        <taxon>Insecta</taxon>
        <taxon>Pterygota</taxon>
        <taxon>Neoptera</taxon>
        <taxon>Endopterygota</taxon>
        <taxon>Diptera</taxon>
        <taxon>Nematocera</taxon>
        <taxon>Culicoidea</taxon>
        <taxon>Culicidae</taxon>
        <taxon>Culicinae</taxon>
        <taxon>Aedini</taxon>
        <taxon>Aedes</taxon>
        <taxon>Stegomyia</taxon>
    </lineage>
</organism>